<dbReference type="EMBL" id="JACHVU010000002">
    <property type="protein sequence ID" value="MBB2989315.1"/>
    <property type="molecule type" value="Genomic_DNA"/>
</dbReference>
<dbReference type="SUPFAM" id="SSF52540">
    <property type="entry name" value="P-loop containing nucleoside triphosphate hydrolases"/>
    <property type="match status" value="1"/>
</dbReference>
<evidence type="ECO:0000256" key="2">
    <source>
        <dbReference type="ARBA" id="ARBA00004496"/>
    </source>
</evidence>
<dbReference type="Pfam" id="PF13500">
    <property type="entry name" value="AAA_26"/>
    <property type="match status" value="1"/>
</dbReference>
<comment type="similarity">
    <text evidence="5 13">In the N-terminal section; belongs to the CobB/CobQ family.</text>
</comment>
<dbReference type="SUPFAM" id="SSF75138">
    <property type="entry name" value="HprK N-terminal domain-like"/>
    <property type="match status" value="1"/>
</dbReference>
<feature type="domain" description="DRTGG" evidence="15">
    <location>
        <begin position="213"/>
        <end position="325"/>
    </location>
</feature>
<evidence type="ECO:0000259" key="14">
    <source>
        <dbReference type="Pfam" id="PF01515"/>
    </source>
</evidence>
<dbReference type="RefSeq" id="WP_183466624.1">
    <property type="nucleotide sequence ID" value="NZ_JACHVU010000002.1"/>
</dbReference>
<name>A0A839Q4K9_MYCIR</name>
<organism evidence="16 17">
    <name type="scientific">Mycolicibacterium iranicum</name>
    <name type="common">Mycobacterium iranicum</name>
    <dbReference type="NCBI Taxonomy" id="912594"/>
    <lineage>
        <taxon>Bacteria</taxon>
        <taxon>Bacillati</taxon>
        <taxon>Actinomycetota</taxon>
        <taxon>Actinomycetes</taxon>
        <taxon>Mycobacteriales</taxon>
        <taxon>Mycobacteriaceae</taxon>
        <taxon>Mycolicibacterium</taxon>
    </lineage>
</organism>
<accession>A0A839Q4K9</accession>
<feature type="domain" description="Phosphate acetyl/butaryl transferase" evidence="14">
    <location>
        <begin position="371"/>
        <end position="688"/>
    </location>
</feature>
<dbReference type="GO" id="GO:0006085">
    <property type="term" value="P:acetyl-CoA biosynthetic process"/>
    <property type="evidence" value="ECO:0007669"/>
    <property type="project" value="UniProtKB-UniPathway"/>
</dbReference>
<dbReference type="Gene3D" id="3.40.1390.20">
    <property type="entry name" value="HprK N-terminal domain-like"/>
    <property type="match status" value="1"/>
</dbReference>
<evidence type="ECO:0000256" key="10">
    <source>
        <dbReference type="ARBA" id="ARBA00023315"/>
    </source>
</evidence>
<comment type="catalytic activity">
    <reaction evidence="1 13">
        <text>acetyl-CoA + phosphate = acetyl phosphate + CoA</text>
        <dbReference type="Rhea" id="RHEA:19521"/>
        <dbReference type="ChEBI" id="CHEBI:22191"/>
        <dbReference type="ChEBI" id="CHEBI:43474"/>
        <dbReference type="ChEBI" id="CHEBI:57287"/>
        <dbReference type="ChEBI" id="CHEBI:57288"/>
        <dbReference type="EC" id="2.3.1.8"/>
    </reaction>
</comment>
<dbReference type="GO" id="GO:0005737">
    <property type="term" value="C:cytoplasm"/>
    <property type="evidence" value="ECO:0007669"/>
    <property type="project" value="UniProtKB-SubCell"/>
</dbReference>
<dbReference type="FunFam" id="3.40.50.10750:FF:000001">
    <property type="entry name" value="Phosphate acetyltransferase"/>
    <property type="match status" value="1"/>
</dbReference>
<proteinExistence type="inferred from homology"/>
<keyword evidence="9 13" id="KW-0808">Transferase</keyword>
<evidence type="ECO:0000256" key="6">
    <source>
        <dbReference type="ARBA" id="ARBA00012707"/>
    </source>
</evidence>
<comment type="subcellular location">
    <subcellularLocation>
        <location evidence="2 13">Cytoplasm</location>
    </subcellularLocation>
</comment>
<dbReference type="PANTHER" id="PTHR43356">
    <property type="entry name" value="PHOSPHATE ACETYLTRANSFERASE"/>
    <property type="match status" value="1"/>
</dbReference>
<evidence type="ECO:0000256" key="13">
    <source>
        <dbReference type="PIRNR" id="PIRNR006107"/>
    </source>
</evidence>
<comment type="pathway">
    <text evidence="3 13">Metabolic intermediate biosynthesis; acetyl-CoA biosynthesis; acetyl-CoA from acetate: step 2/2.</text>
</comment>
<dbReference type="CDD" id="cd03109">
    <property type="entry name" value="DTBS"/>
    <property type="match status" value="1"/>
</dbReference>
<dbReference type="InterPro" id="IPR042112">
    <property type="entry name" value="P_AcTrfase_dom2"/>
</dbReference>
<dbReference type="PIRSF" id="PIRSF006107">
    <property type="entry name" value="PhpActrans_proteobac"/>
    <property type="match status" value="1"/>
</dbReference>
<evidence type="ECO:0000256" key="11">
    <source>
        <dbReference type="ARBA" id="ARBA00031108"/>
    </source>
</evidence>
<dbReference type="InterPro" id="IPR016475">
    <property type="entry name" value="P-Actrans_bac"/>
</dbReference>
<keyword evidence="8 13" id="KW-0963">Cytoplasm</keyword>
<dbReference type="NCBIfam" id="TIGR00651">
    <property type="entry name" value="pta"/>
    <property type="match status" value="1"/>
</dbReference>
<dbReference type="Gene3D" id="3.40.50.10950">
    <property type="match status" value="1"/>
</dbReference>
<comment type="function">
    <text evidence="12 13">Involved in acetate metabolism.</text>
</comment>
<dbReference type="NCBIfam" id="NF004167">
    <property type="entry name" value="PRK05632.1"/>
    <property type="match status" value="1"/>
</dbReference>
<dbReference type="UniPathway" id="UPA00340">
    <property type="reaction ID" value="UER00459"/>
</dbReference>
<evidence type="ECO:0000256" key="8">
    <source>
        <dbReference type="ARBA" id="ARBA00022490"/>
    </source>
</evidence>
<protein>
    <recommendedName>
        <fullName evidence="7 13">Phosphate acetyltransferase</fullName>
        <ecNumber evidence="6 13">2.3.1.8</ecNumber>
    </recommendedName>
    <alternativeName>
        <fullName evidence="11 13">Phosphotransacetylase</fullName>
    </alternativeName>
</protein>
<dbReference type="Proteomes" id="UP000550501">
    <property type="component" value="Unassembled WGS sequence"/>
</dbReference>
<dbReference type="AlphaFoldDB" id="A0A839Q4K9"/>
<sequence length="696" mass="73725">MAEATAVSGTAVYIASPEGDTGKSTIALGVLHRLSATAARVGVFRPITRGGAEDKDYILELLLDHTTAGLPYDDCVGVTYQQLHDDPDAALGEIVDRFHRVADRCDAVLVVGSDYTDVAAPSELSVNARIAANLGAPVVLAVKAKDRTPEQVAQVVEVCMDEIAAQHAHTAAVVANRCDPAQLTDVCDALKKIEPHSYVLPEEPLLVAPSVAELQTAVEGTMVQGDAALLHREVLDVLVAGMTAEHVLERLTEGVAVVTPGDRSDVVLAVLSAHAAEGFPSLSGVILNGGLTLHPAIESLVSGLGQRLPIIETRFGTFETASRVAATRGRVTSTSQRKIDTALALMDRHVDTAELLAHLTIPIPSVVTPQMFTYQLLDQARSDRRRIVLPEGDDDRILKAAGRLLQRSVADLTILGDESQVRARAAELGVDLSAADVLNPRTSELCDQFAEQYAALRKHKGVTVEQARETIHDVSYFGTMLVHNDMVDGMVSGARHTTAHTVRPAFEIIKTQPDVSTVSSIFLMCLAHEVLAYGDCAIVPDPTAEQLADIAISSARTAAQFGIDPKVAMLSYSTGTSGTGADVDKVRKATELVRSREPDLLVEGPIQYDAAVEPSVAATKMPDSTVAGNATVLIFPDLNTGNNTYKAVQRSAGAIAIGPVLQGLNKPVNDLSRGALVEDIVNTVAITAIQAQGTPR</sequence>
<evidence type="ECO:0000313" key="16">
    <source>
        <dbReference type="EMBL" id="MBB2989315.1"/>
    </source>
</evidence>
<evidence type="ECO:0000256" key="1">
    <source>
        <dbReference type="ARBA" id="ARBA00000705"/>
    </source>
</evidence>
<keyword evidence="17" id="KW-1185">Reference proteome</keyword>
<dbReference type="Pfam" id="PF07085">
    <property type="entry name" value="DRTGG"/>
    <property type="match status" value="1"/>
</dbReference>
<evidence type="ECO:0000313" key="17">
    <source>
        <dbReference type="Proteomes" id="UP000550501"/>
    </source>
</evidence>
<dbReference type="InterPro" id="IPR010766">
    <property type="entry name" value="DRTGG"/>
</dbReference>
<dbReference type="NCBIfam" id="NF007233">
    <property type="entry name" value="PRK09653.1"/>
    <property type="match status" value="1"/>
</dbReference>
<dbReference type="EC" id="2.3.1.8" evidence="6 13"/>
<dbReference type="InterPro" id="IPR027417">
    <property type="entry name" value="P-loop_NTPase"/>
</dbReference>
<dbReference type="PANTHER" id="PTHR43356:SF3">
    <property type="entry name" value="PHOSPHATE ACETYLTRANSFERASE"/>
    <property type="match status" value="1"/>
</dbReference>
<dbReference type="Pfam" id="PF01515">
    <property type="entry name" value="PTA_PTB"/>
    <property type="match status" value="1"/>
</dbReference>
<evidence type="ECO:0000256" key="5">
    <source>
        <dbReference type="ARBA" id="ARBA00009786"/>
    </source>
</evidence>
<dbReference type="GO" id="GO:0008959">
    <property type="term" value="F:phosphate acetyltransferase activity"/>
    <property type="evidence" value="ECO:0007669"/>
    <property type="project" value="UniProtKB-EC"/>
</dbReference>
<evidence type="ECO:0000256" key="4">
    <source>
        <dbReference type="ARBA" id="ARBA00008756"/>
    </source>
</evidence>
<evidence type="ECO:0000256" key="12">
    <source>
        <dbReference type="ARBA" id="ARBA00049955"/>
    </source>
</evidence>
<dbReference type="Gene3D" id="3.40.50.10750">
    <property type="entry name" value="Isocitrate/Isopropylmalate dehydrogenase-like"/>
    <property type="match status" value="1"/>
</dbReference>
<gene>
    <name evidence="16" type="ORF">FHR72_000778</name>
</gene>
<reference evidence="16 17" key="1">
    <citation type="submission" date="2020-08" db="EMBL/GenBank/DDBJ databases">
        <title>The Agave Microbiome: Exploring the role of microbial communities in plant adaptations to desert environments.</title>
        <authorList>
            <person name="Partida-Martinez L.P."/>
        </authorList>
    </citation>
    <scope>NUCLEOTIDE SEQUENCE [LARGE SCALE GENOMIC DNA]</scope>
    <source>
        <strain evidence="16 17">AT2.18</strain>
    </source>
</reference>
<comment type="domain">
    <text evidence="13">The N-terminal region seems to be important for proper quaternary structure. The C-terminal region contains the substrate-binding site.</text>
</comment>
<dbReference type="InterPro" id="IPR042113">
    <property type="entry name" value="P_AcTrfase_dom1"/>
</dbReference>
<dbReference type="InterPro" id="IPR002505">
    <property type="entry name" value="PTA_PTB"/>
</dbReference>
<dbReference type="InterPro" id="IPR004614">
    <property type="entry name" value="P_AcTrfase"/>
</dbReference>
<dbReference type="Gene3D" id="3.40.50.300">
    <property type="entry name" value="P-loop containing nucleotide triphosphate hydrolases"/>
    <property type="match status" value="1"/>
</dbReference>
<comment type="caution">
    <text evidence="16">The sequence shown here is derived from an EMBL/GenBank/DDBJ whole genome shotgun (WGS) entry which is preliminary data.</text>
</comment>
<evidence type="ECO:0000256" key="7">
    <source>
        <dbReference type="ARBA" id="ARBA00021528"/>
    </source>
</evidence>
<comment type="similarity">
    <text evidence="4 13">In the C-terminal section; belongs to the phosphate acetyltransferase and butyryltransferase family.</text>
</comment>
<evidence type="ECO:0000256" key="9">
    <source>
        <dbReference type="ARBA" id="ARBA00022679"/>
    </source>
</evidence>
<dbReference type="InterPro" id="IPR050500">
    <property type="entry name" value="Phos_Acetyltrans/Butyryltrans"/>
</dbReference>
<dbReference type="InterPro" id="IPR028979">
    <property type="entry name" value="Ser_kin/Pase_Hpr-like_N_sf"/>
</dbReference>
<dbReference type="SUPFAM" id="SSF53659">
    <property type="entry name" value="Isocitrate/Isopropylmalate dehydrogenase-like"/>
    <property type="match status" value="1"/>
</dbReference>
<keyword evidence="10 13" id="KW-0012">Acyltransferase</keyword>
<evidence type="ECO:0000256" key="3">
    <source>
        <dbReference type="ARBA" id="ARBA00004989"/>
    </source>
</evidence>
<evidence type="ECO:0000259" key="15">
    <source>
        <dbReference type="Pfam" id="PF07085"/>
    </source>
</evidence>